<comment type="subunit">
    <text evidence="12">Homohexameric ring arranged as a trimer of dimers.</text>
</comment>
<dbReference type="HAMAP" id="MF_00564">
    <property type="entry name" value="RNase_PH"/>
    <property type="match status" value="1"/>
</dbReference>
<evidence type="ECO:0000313" key="17">
    <source>
        <dbReference type="EMBL" id="WFD11014.1"/>
    </source>
</evidence>
<dbReference type="EC" id="2.7.7.56" evidence="12"/>
<comment type="cofactor">
    <cofactor evidence="13">
        <name>Mg(2+)</name>
        <dbReference type="ChEBI" id="CHEBI:18420"/>
    </cofactor>
    <text evidence="13">Binds 1 Mg(2+) ion per subunit.</text>
</comment>
<keyword evidence="8 13" id="KW-0547">Nucleotide-binding</keyword>
<keyword evidence="5 12" id="KW-0819">tRNA processing</keyword>
<feature type="binding site" evidence="13">
    <location>
        <begin position="429"/>
        <end position="430"/>
    </location>
    <ligand>
        <name>substrate</name>
    </ligand>
</feature>
<protein>
    <recommendedName>
        <fullName evidence="12 13">Multifunctional fusion protein</fullName>
    </recommendedName>
    <domain>
        <recommendedName>
            <fullName evidence="13">dITP/XTP pyrophosphatase</fullName>
            <ecNumber evidence="13">3.6.1.66</ecNumber>
        </recommendedName>
        <alternativeName>
            <fullName evidence="13">Non-canonical purine NTP pyrophosphatase</fullName>
        </alternativeName>
        <alternativeName>
            <fullName evidence="13">Non-standard purine NTP pyrophosphatase</fullName>
        </alternativeName>
        <alternativeName>
            <fullName evidence="13">Nucleoside-triphosphate diphosphatase</fullName>
        </alternativeName>
        <alternativeName>
            <fullName evidence="13">Nucleoside-triphosphate pyrophosphatase</fullName>
            <shortName evidence="13">NTPase</shortName>
        </alternativeName>
    </domain>
    <domain>
        <recommendedName>
            <fullName evidence="12">Ribonuclease PH</fullName>
            <shortName evidence="12">RNase PH</shortName>
            <ecNumber evidence="12">2.7.7.56</ecNumber>
        </recommendedName>
        <alternativeName>
            <fullName evidence="12">tRNA nucleotidyltransferase</fullName>
        </alternativeName>
    </domain>
</protein>
<keyword evidence="18" id="KW-1185">Reference proteome</keyword>
<evidence type="ECO:0000313" key="18">
    <source>
        <dbReference type="Proteomes" id="UP001222800"/>
    </source>
</evidence>
<dbReference type="SUPFAM" id="SSF55666">
    <property type="entry name" value="Ribonuclease PH domain 2-like"/>
    <property type="match status" value="1"/>
</dbReference>
<feature type="binding site" evidence="13">
    <location>
        <begin position="401"/>
        <end position="404"/>
    </location>
    <ligand>
        <name>substrate</name>
    </ligand>
</feature>
<feature type="domain" description="Exoribonuclease phosphorolytic" evidence="16">
    <location>
        <begin position="159"/>
        <end position="223"/>
    </location>
</feature>
<evidence type="ECO:0000256" key="12">
    <source>
        <dbReference type="HAMAP-Rule" id="MF_00564"/>
    </source>
</evidence>
<dbReference type="HAMAP" id="MF_01405">
    <property type="entry name" value="Non_canon_purine_NTPase"/>
    <property type="match status" value="1"/>
</dbReference>
<dbReference type="InterPro" id="IPR015847">
    <property type="entry name" value="ExoRNase_PH_dom2"/>
</dbReference>
<comment type="function">
    <text evidence="12">Phosphorolytic 3'-5' exoribonuclease that plays an important role in tRNA 3'-end maturation. Removes nucleotide residues following the 3'-CCA terminus of tRNAs; can also add nucleotides to the ends of RNA molecules by using nucleoside diphosphates as substrates, but this may not be physiologically important. Probably plays a role in initiation of 16S rRNA degradation (leading to ribosome degradation) during starvation.</text>
</comment>
<comment type="catalytic activity">
    <reaction evidence="13">
        <text>ITP + H2O = IMP + diphosphate + H(+)</text>
        <dbReference type="Rhea" id="RHEA:29399"/>
        <dbReference type="ChEBI" id="CHEBI:15377"/>
        <dbReference type="ChEBI" id="CHEBI:15378"/>
        <dbReference type="ChEBI" id="CHEBI:33019"/>
        <dbReference type="ChEBI" id="CHEBI:58053"/>
        <dbReference type="ChEBI" id="CHEBI:61402"/>
        <dbReference type="EC" id="3.6.1.66"/>
    </reaction>
</comment>
<dbReference type="Pfam" id="PF01138">
    <property type="entry name" value="RNase_PH"/>
    <property type="match status" value="1"/>
</dbReference>
<keyword evidence="3 12" id="KW-0820">tRNA-binding</keyword>
<dbReference type="Pfam" id="PF01725">
    <property type="entry name" value="Ham1p_like"/>
    <property type="match status" value="1"/>
</dbReference>
<comment type="catalytic activity">
    <reaction evidence="13">
        <text>XTP + H2O = XMP + diphosphate + H(+)</text>
        <dbReference type="Rhea" id="RHEA:28610"/>
        <dbReference type="ChEBI" id="CHEBI:15377"/>
        <dbReference type="ChEBI" id="CHEBI:15378"/>
        <dbReference type="ChEBI" id="CHEBI:33019"/>
        <dbReference type="ChEBI" id="CHEBI:57464"/>
        <dbReference type="ChEBI" id="CHEBI:61314"/>
        <dbReference type="EC" id="3.6.1.66"/>
    </reaction>
</comment>
<dbReference type="Gene3D" id="3.90.950.10">
    <property type="match status" value="1"/>
</dbReference>
<dbReference type="InterPro" id="IPR029001">
    <property type="entry name" value="ITPase-like_fam"/>
</dbReference>
<dbReference type="InterPro" id="IPR002381">
    <property type="entry name" value="RNase_PH_bac-type"/>
</dbReference>
<name>A0ABY8EHF3_9FIRM</name>
<evidence type="ECO:0000256" key="7">
    <source>
        <dbReference type="ARBA" id="ARBA00022723"/>
    </source>
</evidence>
<dbReference type="InterPro" id="IPR020922">
    <property type="entry name" value="dITP/XTP_pyrophosphatase"/>
</dbReference>
<dbReference type="RefSeq" id="WP_277732978.1">
    <property type="nucleotide sequence ID" value="NZ_CP120733.1"/>
</dbReference>
<dbReference type="Proteomes" id="UP001222800">
    <property type="component" value="Chromosome"/>
</dbReference>
<keyword evidence="7 13" id="KW-0479">Metal-binding</keyword>
<dbReference type="InterPro" id="IPR050080">
    <property type="entry name" value="RNase_PH"/>
</dbReference>
<dbReference type="PANTHER" id="PTHR11953">
    <property type="entry name" value="EXOSOME COMPLEX COMPONENT"/>
    <property type="match status" value="1"/>
</dbReference>
<dbReference type="PROSITE" id="PS01277">
    <property type="entry name" value="RIBONUCLEASE_PH"/>
    <property type="match status" value="1"/>
</dbReference>
<keyword evidence="4 12" id="KW-0808">Transferase</keyword>
<dbReference type="CDD" id="cd11362">
    <property type="entry name" value="RNase_PH_bact"/>
    <property type="match status" value="1"/>
</dbReference>
<feature type="binding site" evidence="13">
    <location>
        <position position="318"/>
    </location>
    <ligand>
        <name>Mg(2+)</name>
        <dbReference type="ChEBI" id="CHEBI:18420"/>
    </ligand>
</feature>
<comment type="catalytic activity">
    <reaction evidence="12">
        <text>tRNA(n+1) + phosphate = tRNA(n) + a ribonucleoside 5'-diphosphate</text>
        <dbReference type="Rhea" id="RHEA:10628"/>
        <dbReference type="Rhea" id="RHEA-COMP:17343"/>
        <dbReference type="Rhea" id="RHEA-COMP:17344"/>
        <dbReference type="ChEBI" id="CHEBI:43474"/>
        <dbReference type="ChEBI" id="CHEBI:57930"/>
        <dbReference type="ChEBI" id="CHEBI:173114"/>
        <dbReference type="EC" id="2.7.7.56"/>
    </reaction>
</comment>
<comment type="subunit">
    <text evidence="13">Homodimer.</text>
</comment>
<evidence type="ECO:0000256" key="4">
    <source>
        <dbReference type="ARBA" id="ARBA00022679"/>
    </source>
</evidence>
<dbReference type="InterPro" id="IPR036345">
    <property type="entry name" value="ExoRNase_PH_dom2_sf"/>
</dbReference>
<sequence length="446" mass="49490">MNRIDGRRNDQLRDVKITRNYTKYAEGSVLIEMGETKVLCNASIEDRVPPFLKNSGSGWITAEYSMLPRSTHSRKVRESSRGKIDGRTQEIQRLIGRTLRSVIDLKGIGERTIWIDCDVIQADGGTRTASITGSFVAMIDALNKLYTDKKIKKIPVKSFVSAISVGIYNGDNILDLCYEEDSQAQVDMNIVMTDKDEFVEVQGTAEGFPFKKHQLNELLELGEIGNRMLIQEQKNALGDITKLILGDKTDVVIATSNAHKLEEIGKILKGFKVKIHSMKSVGLGGLEIEENGTTFEENALIKAREVARRTGKISIADDSGLMVDAIGGKPGIYSARFAGENANDNDNNEKLLKMMANVNMSERTARFVSAIAVVFPNGEEFTVRGTCEGKIGFERKGTNGFGYDPLFIVNRYDKAFGELPSDVKNSISHRANALEKMKEEFGKRLK</sequence>
<feature type="domain" description="Exoribonuclease phosphorolytic" evidence="15">
    <location>
        <begin position="11"/>
        <end position="141"/>
    </location>
</feature>
<evidence type="ECO:0000256" key="2">
    <source>
        <dbReference type="ARBA" id="ARBA00022552"/>
    </source>
</evidence>
<keyword evidence="11" id="KW-0694">RNA-binding</keyword>
<dbReference type="InterPro" id="IPR027408">
    <property type="entry name" value="PNPase/RNase_PH_dom_sf"/>
</dbReference>
<dbReference type="InterPro" id="IPR001247">
    <property type="entry name" value="ExoRNase_PH_dom1"/>
</dbReference>
<gene>
    <name evidence="12 17" type="primary">rph</name>
    <name evidence="17" type="ORF">P4S50_02770</name>
</gene>
<dbReference type="PANTHER" id="PTHR11953:SF0">
    <property type="entry name" value="EXOSOME COMPLEX COMPONENT RRP41"/>
    <property type="match status" value="1"/>
</dbReference>
<dbReference type="InterPro" id="IPR020568">
    <property type="entry name" value="Ribosomal_Su5_D2-typ_SF"/>
</dbReference>
<dbReference type="EC" id="3.6.1.66" evidence="13"/>
<dbReference type="CDD" id="cd00515">
    <property type="entry name" value="HAM1"/>
    <property type="match status" value="1"/>
</dbReference>
<dbReference type="SUPFAM" id="SSF52972">
    <property type="entry name" value="ITPase-like"/>
    <property type="match status" value="1"/>
</dbReference>
<dbReference type="Pfam" id="PF03725">
    <property type="entry name" value="RNase_PH_C"/>
    <property type="match status" value="1"/>
</dbReference>
<keyword evidence="9 13" id="KW-0378">Hydrolase</keyword>
<evidence type="ECO:0000256" key="10">
    <source>
        <dbReference type="ARBA" id="ARBA00022842"/>
    </source>
</evidence>
<evidence type="ECO:0000256" key="13">
    <source>
        <dbReference type="HAMAP-Rule" id="MF_01405"/>
    </source>
</evidence>
<dbReference type="NCBIfam" id="TIGR01966">
    <property type="entry name" value="RNasePH"/>
    <property type="match status" value="1"/>
</dbReference>
<comment type="function">
    <text evidence="13">Pyrophosphatase that catalyzes the hydrolysis of nucleoside triphosphates to their monophosphate derivatives, with a high preference for the non-canonical purine nucleotides XTP (xanthosine triphosphate), dITP (deoxyinosine triphosphate) and ITP. Seems to function as a house-cleaning enzyme that removes non-canonical purine nucleotides from the nucleotide pool, thus preventing their incorporation into DNA/RNA and avoiding chromosomal lesions.</text>
</comment>
<keyword evidence="2 12" id="KW-0698">rRNA processing</keyword>
<evidence type="ECO:0000256" key="1">
    <source>
        <dbReference type="ARBA" id="ARBA00006678"/>
    </source>
</evidence>
<dbReference type="NCBIfam" id="NF011397">
    <property type="entry name" value="PRK14822.1"/>
    <property type="match status" value="1"/>
</dbReference>
<dbReference type="EMBL" id="CP120733">
    <property type="protein sequence ID" value="WFD11014.1"/>
    <property type="molecule type" value="Genomic_DNA"/>
</dbReference>
<evidence type="ECO:0000256" key="14">
    <source>
        <dbReference type="RuleBase" id="RU003781"/>
    </source>
</evidence>
<keyword evidence="13" id="KW-0546">Nucleotide metabolism</keyword>
<feature type="binding site" evidence="12">
    <location>
        <position position="87"/>
    </location>
    <ligand>
        <name>phosphate</name>
        <dbReference type="ChEBI" id="CHEBI:43474"/>
        <note>substrate</note>
    </ligand>
</feature>
<proteinExistence type="inferred from homology"/>
<evidence type="ECO:0000256" key="6">
    <source>
        <dbReference type="ARBA" id="ARBA00022695"/>
    </source>
</evidence>
<evidence type="ECO:0000256" key="8">
    <source>
        <dbReference type="ARBA" id="ARBA00022741"/>
    </source>
</evidence>
<keyword evidence="10 13" id="KW-0460">Magnesium</keyword>
<dbReference type="NCBIfam" id="TIGR00042">
    <property type="entry name" value="RdgB/HAM1 family non-canonical purine NTP pyrophosphatase"/>
    <property type="match status" value="1"/>
</dbReference>
<comment type="catalytic activity">
    <reaction evidence="13">
        <text>dITP + H2O = dIMP + diphosphate + H(+)</text>
        <dbReference type="Rhea" id="RHEA:28342"/>
        <dbReference type="ChEBI" id="CHEBI:15377"/>
        <dbReference type="ChEBI" id="CHEBI:15378"/>
        <dbReference type="ChEBI" id="CHEBI:33019"/>
        <dbReference type="ChEBI" id="CHEBI:61194"/>
        <dbReference type="ChEBI" id="CHEBI:61382"/>
        <dbReference type="EC" id="3.6.1.66"/>
    </reaction>
</comment>
<reference evidence="17 18" key="1">
    <citation type="submission" date="2023-03" db="EMBL/GenBank/DDBJ databases">
        <title>Complete genome sequence of Tepidibacter sp. SWIR-1, isolated from a deep-sea hydrothermal vent.</title>
        <authorList>
            <person name="Li X."/>
        </authorList>
    </citation>
    <scope>NUCLEOTIDE SEQUENCE [LARGE SCALE GENOMIC DNA]</scope>
    <source>
        <strain evidence="17 18">SWIR-1</strain>
    </source>
</reference>
<evidence type="ECO:0000256" key="3">
    <source>
        <dbReference type="ARBA" id="ARBA00022555"/>
    </source>
</evidence>
<dbReference type="InterPro" id="IPR002637">
    <property type="entry name" value="RdgB/HAM1"/>
</dbReference>
<evidence type="ECO:0000259" key="15">
    <source>
        <dbReference type="Pfam" id="PF01138"/>
    </source>
</evidence>
<evidence type="ECO:0000256" key="5">
    <source>
        <dbReference type="ARBA" id="ARBA00022694"/>
    </source>
</evidence>
<feature type="binding site" evidence="13">
    <location>
        <position position="319"/>
    </location>
    <ligand>
        <name>substrate</name>
    </ligand>
</feature>
<feature type="active site" description="Proton acceptor" evidence="13">
    <location>
        <position position="318"/>
    </location>
</feature>
<dbReference type="SUPFAM" id="SSF54211">
    <property type="entry name" value="Ribosomal protein S5 domain 2-like"/>
    <property type="match status" value="1"/>
</dbReference>
<comment type="similarity">
    <text evidence="13 14">Belongs to the HAM1 NTPase family.</text>
</comment>
<keyword evidence="6 12" id="KW-0548">Nucleotidyltransferase</keyword>
<dbReference type="Gene3D" id="3.30.230.70">
    <property type="entry name" value="GHMP Kinase, N-terminal domain"/>
    <property type="match status" value="1"/>
</dbReference>
<feature type="binding site" evidence="12">
    <location>
        <begin position="125"/>
        <end position="127"/>
    </location>
    <ligand>
        <name>phosphate</name>
        <dbReference type="ChEBI" id="CHEBI:43474"/>
        <note>substrate</note>
    </ligand>
</feature>
<feature type="binding site" evidence="13">
    <location>
        <position position="424"/>
    </location>
    <ligand>
        <name>substrate</name>
    </ligand>
</feature>
<evidence type="ECO:0000256" key="9">
    <source>
        <dbReference type="ARBA" id="ARBA00022801"/>
    </source>
</evidence>
<organism evidence="17 18">
    <name type="scientific">Tepidibacter hydrothermalis</name>
    <dbReference type="NCBI Taxonomy" id="3036126"/>
    <lineage>
        <taxon>Bacteria</taxon>
        <taxon>Bacillati</taxon>
        <taxon>Bacillota</taxon>
        <taxon>Clostridia</taxon>
        <taxon>Peptostreptococcales</taxon>
        <taxon>Peptostreptococcaceae</taxon>
        <taxon>Tepidibacter</taxon>
    </lineage>
</organism>
<evidence type="ECO:0000259" key="16">
    <source>
        <dbReference type="Pfam" id="PF03725"/>
    </source>
</evidence>
<evidence type="ECO:0000256" key="11">
    <source>
        <dbReference type="ARBA" id="ARBA00022884"/>
    </source>
</evidence>
<feature type="binding site" evidence="13">
    <location>
        <position position="289"/>
    </location>
    <ligand>
        <name>Mg(2+)</name>
        <dbReference type="ChEBI" id="CHEBI:18420"/>
    </ligand>
</feature>
<dbReference type="InterPro" id="IPR018336">
    <property type="entry name" value="RNase_PH_CS"/>
</dbReference>
<accession>A0ABY8EHF3</accession>
<comment type="similarity">
    <text evidence="1 12">Belongs to the RNase PH family.</text>
</comment>
<feature type="binding site" evidence="13">
    <location>
        <begin position="255"/>
        <end position="260"/>
    </location>
    <ligand>
        <name>substrate</name>
    </ligand>
</feature>